<dbReference type="EMBL" id="MN740803">
    <property type="protein sequence ID" value="QHS82482.1"/>
    <property type="molecule type" value="Genomic_DNA"/>
</dbReference>
<name>A0A6C0ARV3_9ZZZZ</name>
<organism evidence="1">
    <name type="scientific">viral metagenome</name>
    <dbReference type="NCBI Taxonomy" id="1070528"/>
    <lineage>
        <taxon>unclassified sequences</taxon>
        <taxon>metagenomes</taxon>
        <taxon>organismal metagenomes</taxon>
    </lineage>
</organism>
<protein>
    <submittedName>
        <fullName evidence="1">Uncharacterized protein</fullName>
    </submittedName>
</protein>
<dbReference type="AlphaFoldDB" id="A0A6C0ARV3"/>
<accession>A0A6C0ARV3</accession>
<evidence type="ECO:0000313" key="1">
    <source>
        <dbReference type="EMBL" id="QHS82482.1"/>
    </source>
</evidence>
<sequence length="185" mass="21868">MCMSQREQRQHVIITGDEYDTSENDSIDSMVNDDYEDIFDEDQDHLDIDKADGNYYIGMQAYVPYRHIMLITNSISAPTFFKYSGNRICGYLYRYSVIRVSNPSIDIIKLSILPDDSYSVITKTHWLRLVQRTWKRVYQERQKVLINRAKISSQRHFELHGQYPYGLNYMPSLRGMLCPSFIETH</sequence>
<reference evidence="1" key="1">
    <citation type="journal article" date="2020" name="Nature">
        <title>Giant virus diversity and host interactions through global metagenomics.</title>
        <authorList>
            <person name="Schulz F."/>
            <person name="Roux S."/>
            <person name="Paez-Espino D."/>
            <person name="Jungbluth S."/>
            <person name="Walsh D.A."/>
            <person name="Denef V.J."/>
            <person name="McMahon K.D."/>
            <person name="Konstantinidis K.T."/>
            <person name="Eloe-Fadrosh E.A."/>
            <person name="Kyrpides N.C."/>
            <person name="Woyke T."/>
        </authorList>
    </citation>
    <scope>NUCLEOTIDE SEQUENCE</scope>
    <source>
        <strain evidence="1">GVMAG-S-1101171-111</strain>
    </source>
</reference>
<proteinExistence type="predicted"/>